<dbReference type="PANTHER" id="PTHR12526">
    <property type="entry name" value="GLYCOSYLTRANSFERASE"/>
    <property type="match status" value="1"/>
</dbReference>
<organism evidence="3 4">
    <name type="scientific">Candidatus Roizmanbacteria bacterium RIFCSPLOWO2_01_FULL_35_13</name>
    <dbReference type="NCBI Taxonomy" id="1802055"/>
    <lineage>
        <taxon>Bacteria</taxon>
        <taxon>Candidatus Roizmaniibacteriota</taxon>
    </lineage>
</organism>
<dbReference type="SUPFAM" id="SSF53756">
    <property type="entry name" value="UDP-Glycosyltransferase/glycogen phosphorylase"/>
    <property type="match status" value="1"/>
</dbReference>
<dbReference type="Proteomes" id="UP000179270">
    <property type="component" value="Unassembled WGS sequence"/>
</dbReference>
<evidence type="ECO:0000259" key="2">
    <source>
        <dbReference type="Pfam" id="PF13439"/>
    </source>
</evidence>
<name>A0A1F7IDD1_9BACT</name>
<evidence type="ECO:0000259" key="1">
    <source>
        <dbReference type="Pfam" id="PF00534"/>
    </source>
</evidence>
<protein>
    <recommendedName>
        <fullName evidence="5">Glycosyl transferase family 1 domain-containing protein</fullName>
    </recommendedName>
</protein>
<dbReference type="Gene3D" id="3.40.50.2000">
    <property type="entry name" value="Glycogen Phosphorylase B"/>
    <property type="match status" value="2"/>
</dbReference>
<evidence type="ECO:0000313" key="4">
    <source>
        <dbReference type="Proteomes" id="UP000179270"/>
    </source>
</evidence>
<dbReference type="STRING" id="1802055.A3A74_03395"/>
<evidence type="ECO:0000313" key="3">
    <source>
        <dbReference type="EMBL" id="OGK41351.1"/>
    </source>
</evidence>
<proteinExistence type="predicted"/>
<feature type="domain" description="Glycosyl transferase family 1" evidence="1">
    <location>
        <begin position="236"/>
        <end position="329"/>
    </location>
</feature>
<dbReference type="Pfam" id="PF13439">
    <property type="entry name" value="Glyco_transf_4"/>
    <property type="match status" value="1"/>
</dbReference>
<dbReference type="EMBL" id="MGAF01000019">
    <property type="protein sequence ID" value="OGK41351.1"/>
    <property type="molecule type" value="Genomic_DNA"/>
</dbReference>
<dbReference type="PANTHER" id="PTHR12526:SF595">
    <property type="entry name" value="BLL5217 PROTEIN"/>
    <property type="match status" value="1"/>
</dbReference>
<dbReference type="GO" id="GO:0016757">
    <property type="term" value="F:glycosyltransferase activity"/>
    <property type="evidence" value="ECO:0007669"/>
    <property type="project" value="InterPro"/>
</dbReference>
<dbReference type="InterPro" id="IPR028098">
    <property type="entry name" value="Glyco_trans_4-like_N"/>
</dbReference>
<gene>
    <name evidence="3" type="ORF">A3A74_03395</name>
</gene>
<reference evidence="3 4" key="1">
    <citation type="journal article" date="2016" name="Nat. Commun.">
        <title>Thousands of microbial genomes shed light on interconnected biogeochemical processes in an aquifer system.</title>
        <authorList>
            <person name="Anantharaman K."/>
            <person name="Brown C.T."/>
            <person name="Hug L.A."/>
            <person name="Sharon I."/>
            <person name="Castelle C.J."/>
            <person name="Probst A.J."/>
            <person name="Thomas B.C."/>
            <person name="Singh A."/>
            <person name="Wilkins M.J."/>
            <person name="Karaoz U."/>
            <person name="Brodie E.L."/>
            <person name="Williams K.H."/>
            <person name="Hubbard S.S."/>
            <person name="Banfield J.F."/>
        </authorList>
    </citation>
    <scope>NUCLEOTIDE SEQUENCE [LARGE SCALE GENOMIC DNA]</scope>
</reference>
<dbReference type="Pfam" id="PF00534">
    <property type="entry name" value="Glycos_transf_1"/>
    <property type="match status" value="1"/>
</dbReference>
<evidence type="ECO:0008006" key="5">
    <source>
        <dbReference type="Google" id="ProtNLM"/>
    </source>
</evidence>
<accession>A0A1F7IDD1</accession>
<feature type="domain" description="Glycosyltransferase subfamily 4-like N-terminal" evidence="2">
    <location>
        <begin position="23"/>
        <end position="168"/>
    </location>
</feature>
<dbReference type="InterPro" id="IPR001296">
    <property type="entry name" value="Glyco_trans_1"/>
</dbReference>
<comment type="caution">
    <text evidence="3">The sequence shown here is derived from an EMBL/GenBank/DDBJ whole genome shotgun (WGS) entry which is preliminary data.</text>
</comment>
<dbReference type="AlphaFoldDB" id="A0A1F7IDD1"/>
<sequence length="363" mass="41444">MRILIVSTLKRKVEPKFFASRSRVILQLAQGLVKKGHEVSLLGTGDSYIPDVKIIPLIEKGWVDAKPVENEFVRQVANLLELSRKIVEIQDQFDIIHSHVYPDFVPAVIENELKKPLLVTLHNLYDLYMDDLMSHFKKTYFISLSNAYAKLYKKAKIYKTVYNGVDTNLYSYTEKKEDYMFWLARLPKAKNADGSFMDPKGIRAAIKLAQVTGMKLYISAPVEDHDFFEKDVKPHLSDKIQFVGEPTTEQSVPLEKIIDLYRHAKVFLMTINQQEPFGLTLAEAGSCGTPVIGFDRGAVPEVIVNEKTGFVVPYEKGVEGLKEALSKINTIKSQDCRDHIVSNFSKEKMVENYEKTYLEILKQ</sequence>